<reference evidence="1" key="1">
    <citation type="journal article" date="2021" name="Proc. Natl. Acad. Sci. U.S.A.">
        <title>A Catalog of Tens of Thousands of Viruses from Human Metagenomes Reveals Hidden Associations with Chronic Diseases.</title>
        <authorList>
            <person name="Tisza M.J."/>
            <person name="Buck C.B."/>
        </authorList>
    </citation>
    <scope>NUCLEOTIDE SEQUENCE</scope>
    <source>
        <strain evidence="1">Ctdoa10</strain>
    </source>
</reference>
<evidence type="ECO:0000313" key="1">
    <source>
        <dbReference type="EMBL" id="DAD91967.1"/>
    </source>
</evidence>
<proteinExistence type="predicted"/>
<sequence length="140" mass="14832">MGTVTFDPLPQYKGVEVDATSALIAHYAGGRLRPDGILVNHDGDPFLNIAAPSTLSDGEQNYRVCVNIPGDTGLTRCINARIIAGTEVDLVDIFSGVAIEDPSDRDGRRVRDIGDGTLEAINAPDVIEVGDGVLAWRTNG</sequence>
<name>A0A8S5NC61_9CAUD</name>
<dbReference type="EMBL" id="BK015125">
    <property type="protein sequence ID" value="DAD91967.1"/>
    <property type="molecule type" value="Genomic_DNA"/>
</dbReference>
<protein>
    <submittedName>
        <fullName evidence="1">Uncharacterized protein</fullName>
    </submittedName>
</protein>
<organism evidence="1">
    <name type="scientific">Siphoviridae sp. ctdoa10</name>
    <dbReference type="NCBI Taxonomy" id="2826400"/>
    <lineage>
        <taxon>Viruses</taxon>
        <taxon>Duplodnaviria</taxon>
        <taxon>Heunggongvirae</taxon>
        <taxon>Uroviricota</taxon>
        <taxon>Caudoviricetes</taxon>
    </lineage>
</organism>
<accession>A0A8S5NC61</accession>